<dbReference type="Gene3D" id="3.40.50.1820">
    <property type="entry name" value="alpha/beta hydrolase"/>
    <property type="match status" value="1"/>
</dbReference>
<accession>A0ABT9A1D7</accession>
<keyword evidence="1 3" id="KW-0378">Hydrolase</keyword>
<dbReference type="SUPFAM" id="SSF53474">
    <property type="entry name" value="alpha/beta-Hydrolases"/>
    <property type="match status" value="1"/>
</dbReference>
<comment type="caution">
    <text evidence="3">The sequence shown here is derived from an EMBL/GenBank/DDBJ whole genome shotgun (WGS) entry which is preliminary data.</text>
</comment>
<proteinExistence type="predicted"/>
<name>A0ABT9A1D7_9SPHN</name>
<reference evidence="3" key="1">
    <citation type="submission" date="2023-07" db="EMBL/GenBank/DDBJ databases">
        <authorList>
            <person name="Kim M.K."/>
        </authorList>
    </citation>
    <scope>NUCLEOTIDE SEQUENCE</scope>
    <source>
        <strain evidence="3">CA1-15</strain>
    </source>
</reference>
<evidence type="ECO:0000256" key="1">
    <source>
        <dbReference type="ARBA" id="ARBA00022801"/>
    </source>
</evidence>
<dbReference type="InterPro" id="IPR051340">
    <property type="entry name" value="Haloalkane_dehalogenase"/>
</dbReference>
<dbReference type="PANTHER" id="PTHR42977:SF3">
    <property type="entry name" value="AB HYDROLASE-1 DOMAIN-CONTAINING PROTEIN"/>
    <property type="match status" value="1"/>
</dbReference>
<protein>
    <submittedName>
        <fullName evidence="3">Alpha/beta hydrolase</fullName>
    </submittedName>
</protein>
<organism evidence="3 4">
    <name type="scientific">Sphingomonas immobilis</name>
    <dbReference type="NCBI Taxonomy" id="3063997"/>
    <lineage>
        <taxon>Bacteria</taxon>
        <taxon>Pseudomonadati</taxon>
        <taxon>Pseudomonadota</taxon>
        <taxon>Alphaproteobacteria</taxon>
        <taxon>Sphingomonadales</taxon>
        <taxon>Sphingomonadaceae</taxon>
        <taxon>Sphingomonas</taxon>
    </lineage>
</organism>
<gene>
    <name evidence="3" type="ORF">Q5H94_14990</name>
</gene>
<evidence type="ECO:0000313" key="3">
    <source>
        <dbReference type="EMBL" id="MDO7843638.1"/>
    </source>
</evidence>
<dbReference type="InterPro" id="IPR000073">
    <property type="entry name" value="AB_hydrolase_1"/>
</dbReference>
<feature type="domain" description="AB hydrolase-1" evidence="2">
    <location>
        <begin position="45"/>
        <end position="279"/>
    </location>
</feature>
<dbReference type="PANTHER" id="PTHR42977">
    <property type="entry name" value="HYDROLASE-RELATED"/>
    <property type="match status" value="1"/>
</dbReference>
<dbReference type="GO" id="GO:0016787">
    <property type="term" value="F:hydrolase activity"/>
    <property type="evidence" value="ECO:0007669"/>
    <property type="project" value="UniProtKB-KW"/>
</dbReference>
<evidence type="ECO:0000259" key="2">
    <source>
        <dbReference type="Pfam" id="PF12697"/>
    </source>
</evidence>
<dbReference type="EMBL" id="JAUQSZ010000010">
    <property type="protein sequence ID" value="MDO7843638.1"/>
    <property type="molecule type" value="Genomic_DNA"/>
</dbReference>
<sequence>MTDPANDAPVWFIEAINRPHVAHISQACDCSIQWLEWGSRDRPTLLLLHGILAHAGWWRAVAGLMCDDWHVVAPSWPGMGGSQWRERYSKDDYTATLIDFAIGSGLFEDGRRPVIAAHSFGAVVALGAVGLEARFGGLIMIDRAIEAEFNGDRIQPSAARRHFATVAEARARYRLFPEEPAPDFIIDQVVADGLCAADGGGHYWRQDPMLLRDIGSTPDLSQAFSAALCPVAFVRGDASEAFDAAREVRNRAITPSGTPHLVITRAGHHVPLQNPPALAVAIAILASKMIGSSTYD</sequence>
<dbReference type="RefSeq" id="WP_304562093.1">
    <property type="nucleotide sequence ID" value="NZ_JAUQSZ010000010.1"/>
</dbReference>
<evidence type="ECO:0000313" key="4">
    <source>
        <dbReference type="Proteomes" id="UP001176468"/>
    </source>
</evidence>
<dbReference type="Pfam" id="PF12697">
    <property type="entry name" value="Abhydrolase_6"/>
    <property type="match status" value="1"/>
</dbReference>
<dbReference type="Proteomes" id="UP001176468">
    <property type="component" value="Unassembled WGS sequence"/>
</dbReference>
<keyword evidence="4" id="KW-1185">Reference proteome</keyword>
<dbReference type="InterPro" id="IPR029058">
    <property type="entry name" value="AB_hydrolase_fold"/>
</dbReference>